<dbReference type="SUPFAM" id="SSF52540">
    <property type="entry name" value="P-loop containing nucleoside triphosphate hydrolases"/>
    <property type="match status" value="1"/>
</dbReference>
<dbReference type="InterPro" id="IPR027417">
    <property type="entry name" value="P-loop_NTPase"/>
</dbReference>
<dbReference type="Gene3D" id="3.40.50.300">
    <property type="entry name" value="P-loop containing nucleotide triphosphate hydrolases"/>
    <property type="match status" value="1"/>
</dbReference>
<dbReference type="AlphaFoldDB" id="X1A8H2"/>
<protein>
    <recommendedName>
        <fullName evidence="1">KaiC-like domain-containing protein</fullName>
    </recommendedName>
</protein>
<proteinExistence type="predicted"/>
<organism evidence="2">
    <name type="scientific">marine sediment metagenome</name>
    <dbReference type="NCBI Taxonomy" id="412755"/>
    <lineage>
        <taxon>unclassified sequences</taxon>
        <taxon>metagenomes</taxon>
        <taxon>ecological metagenomes</taxon>
    </lineage>
</organism>
<gene>
    <name evidence="2" type="ORF">S01H4_27663</name>
</gene>
<evidence type="ECO:0000259" key="1">
    <source>
        <dbReference type="Pfam" id="PF06745"/>
    </source>
</evidence>
<dbReference type="PANTHER" id="PTHR22942">
    <property type="entry name" value="RECA/RAD51/RADA DNA STRAND-PAIRING FAMILY MEMBER"/>
    <property type="match status" value="1"/>
</dbReference>
<dbReference type="InterPro" id="IPR014774">
    <property type="entry name" value="KaiC-like_dom"/>
</dbReference>
<feature type="domain" description="KaiC-like" evidence="1">
    <location>
        <begin position="2"/>
        <end position="79"/>
    </location>
</feature>
<name>X1A8H2_9ZZZZ</name>
<sequence length="179" mass="20310">MNGGLNTGIFTHVYGEAAAGKTTFGLQFVRAMYRQGMGTIYINSETTSPVERLEQMTGKSFSDLETLVKIFVPKGFSEQGVLIDDLNLYIRKNTRLVVVDTLTKYYRLALEDKKTNYANHRELNRQAGVLKGLARHNDIAGRSGRFVEDSDLNLEPKEGYVHTKMVHHMSSVERLQRCY</sequence>
<comment type="caution">
    <text evidence="2">The sequence shown here is derived from an EMBL/GenBank/DDBJ whole genome shotgun (WGS) entry which is preliminary data.</text>
</comment>
<reference evidence="2" key="1">
    <citation type="journal article" date="2014" name="Front. Microbiol.">
        <title>High frequency of phylogenetically diverse reductive dehalogenase-homologous genes in deep subseafloor sedimentary metagenomes.</title>
        <authorList>
            <person name="Kawai M."/>
            <person name="Futagami T."/>
            <person name="Toyoda A."/>
            <person name="Takaki Y."/>
            <person name="Nishi S."/>
            <person name="Hori S."/>
            <person name="Arai W."/>
            <person name="Tsubouchi T."/>
            <person name="Morono Y."/>
            <person name="Uchiyama I."/>
            <person name="Ito T."/>
            <person name="Fujiyama A."/>
            <person name="Inagaki F."/>
            <person name="Takami H."/>
        </authorList>
    </citation>
    <scope>NUCLEOTIDE SEQUENCE</scope>
    <source>
        <strain evidence="2">Expedition CK06-06</strain>
    </source>
</reference>
<evidence type="ECO:0000313" key="2">
    <source>
        <dbReference type="EMBL" id="GAG78610.1"/>
    </source>
</evidence>
<dbReference type="Pfam" id="PF06745">
    <property type="entry name" value="ATPase"/>
    <property type="match status" value="1"/>
</dbReference>
<dbReference type="EMBL" id="BART01013572">
    <property type="protein sequence ID" value="GAG78610.1"/>
    <property type="molecule type" value="Genomic_DNA"/>
</dbReference>
<accession>X1A8H2</accession>
<dbReference type="PANTHER" id="PTHR22942:SF30">
    <property type="entry name" value="MEIOTIC RECOMBINATION PROTEIN DMC1_LIM15 HOMOLOG"/>
    <property type="match status" value="1"/>
</dbReference>